<keyword evidence="3" id="KW-1185">Reference proteome</keyword>
<dbReference type="SUPFAM" id="SSF109604">
    <property type="entry name" value="HD-domain/PDEase-like"/>
    <property type="match status" value="1"/>
</dbReference>
<reference evidence="2 3" key="1">
    <citation type="submission" date="2020-10" db="EMBL/GenBank/DDBJ databases">
        <title>The Coptis chinensis genome and diversification of protoberbering-type alkaloids.</title>
        <authorList>
            <person name="Wang B."/>
            <person name="Shu S."/>
            <person name="Song C."/>
            <person name="Liu Y."/>
        </authorList>
    </citation>
    <scope>NUCLEOTIDE SEQUENCE [LARGE SCALE GENOMIC DNA]</scope>
    <source>
        <strain evidence="2">HL-2020</strain>
        <tissue evidence="2">Leaf</tissue>
    </source>
</reference>
<protein>
    <submittedName>
        <fullName evidence="2">Uncharacterized protein</fullName>
    </submittedName>
</protein>
<dbReference type="PANTHER" id="PTHR11373:SF4">
    <property type="entry name" value="DEOXYNUCLEOSIDE TRIPHOSPHATE TRIPHOSPHOHYDROLASE SAMHD1"/>
    <property type="match status" value="1"/>
</dbReference>
<dbReference type="AlphaFoldDB" id="A0A835H931"/>
<dbReference type="InterPro" id="IPR050135">
    <property type="entry name" value="dGTPase-like"/>
</dbReference>
<evidence type="ECO:0000256" key="1">
    <source>
        <dbReference type="SAM" id="Phobius"/>
    </source>
</evidence>
<sequence>MDICNDFNRLYHHQPQLNYLNKVGTFSSNFGPIWHWILSTLQLFLLSIRPCSTSFTILVNAIMFKGLEFGVKPIDLQTVKLAGLLYDIGHGPFSHLYEREFLPQDYSGRGVSDIALTICGFITVLSGTAVLHSTRDPNPTPSVGMHPFSSTLIVDIMIRDHLVDAREKVKASNHFSKVLKCKWNLLRLMPRQRAVVVATAIATVIFCGTCYGFCHGHSQWEVPTA</sequence>
<evidence type="ECO:0000313" key="2">
    <source>
        <dbReference type="EMBL" id="KAF9595955.1"/>
    </source>
</evidence>
<comment type="caution">
    <text evidence="2">The sequence shown here is derived from an EMBL/GenBank/DDBJ whole genome shotgun (WGS) entry which is preliminary data.</text>
</comment>
<name>A0A835H931_9MAGN</name>
<dbReference type="EMBL" id="JADFTS010000007">
    <property type="protein sequence ID" value="KAF9595955.1"/>
    <property type="molecule type" value="Genomic_DNA"/>
</dbReference>
<dbReference type="Proteomes" id="UP000631114">
    <property type="component" value="Unassembled WGS sequence"/>
</dbReference>
<gene>
    <name evidence="2" type="ORF">IFM89_006701</name>
</gene>
<dbReference type="GO" id="GO:0006203">
    <property type="term" value="P:dGTP catabolic process"/>
    <property type="evidence" value="ECO:0007669"/>
    <property type="project" value="TreeGrafter"/>
</dbReference>
<evidence type="ECO:0000313" key="3">
    <source>
        <dbReference type="Proteomes" id="UP000631114"/>
    </source>
</evidence>
<proteinExistence type="predicted"/>
<dbReference type="Gene3D" id="1.10.3210.10">
    <property type="entry name" value="Hypothetical protein af1432"/>
    <property type="match status" value="1"/>
</dbReference>
<dbReference type="GO" id="GO:0005634">
    <property type="term" value="C:nucleus"/>
    <property type="evidence" value="ECO:0007669"/>
    <property type="project" value="TreeGrafter"/>
</dbReference>
<dbReference type="OrthoDB" id="9991235at2759"/>
<keyword evidence="1" id="KW-1133">Transmembrane helix</keyword>
<organism evidence="2 3">
    <name type="scientific">Coptis chinensis</name>
    <dbReference type="NCBI Taxonomy" id="261450"/>
    <lineage>
        <taxon>Eukaryota</taxon>
        <taxon>Viridiplantae</taxon>
        <taxon>Streptophyta</taxon>
        <taxon>Embryophyta</taxon>
        <taxon>Tracheophyta</taxon>
        <taxon>Spermatophyta</taxon>
        <taxon>Magnoliopsida</taxon>
        <taxon>Ranunculales</taxon>
        <taxon>Ranunculaceae</taxon>
        <taxon>Coptidoideae</taxon>
        <taxon>Coptis</taxon>
    </lineage>
</organism>
<keyword evidence="1" id="KW-0472">Membrane</keyword>
<dbReference type="GO" id="GO:0008832">
    <property type="term" value="F:dGTPase activity"/>
    <property type="evidence" value="ECO:0007669"/>
    <property type="project" value="TreeGrafter"/>
</dbReference>
<dbReference type="PANTHER" id="PTHR11373">
    <property type="entry name" value="DEOXYNUCLEOSIDE TRIPHOSPHATE TRIPHOSPHOHYDROLASE"/>
    <property type="match status" value="1"/>
</dbReference>
<keyword evidence="1" id="KW-0812">Transmembrane</keyword>
<accession>A0A835H931</accession>
<feature type="transmembrane region" description="Helical" evidence="1">
    <location>
        <begin position="194"/>
        <end position="214"/>
    </location>
</feature>